<evidence type="ECO:0000256" key="7">
    <source>
        <dbReference type="PROSITE-ProRule" id="PRU10141"/>
    </source>
</evidence>
<dbReference type="PROSITE" id="PS00108">
    <property type="entry name" value="PROTEIN_KINASE_ST"/>
    <property type="match status" value="1"/>
</dbReference>
<dbReference type="Pfam" id="PF00069">
    <property type="entry name" value="Pkinase"/>
    <property type="match status" value="1"/>
</dbReference>
<keyword evidence="11" id="KW-1185">Reference proteome</keyword>
<keyword evidence="3" id="KW-0808">Transferase</keyword>
<comment type="similarity">
    <text evidence="1">Belongs to the protein kinase superfamily. CAMK Ser/Thr protein kinase family. NIM1 subfamily.</text>
</comment>
<dbReference type="PROSITE" id="PS00107">
    <property type="entry name" value="PROTEIN_KINASE_ATP"/>
    <property type="match status" value="1"/>
</dbReference>
<organism evidence="10 11">
    <name type="scientific">Kluyveromyces marxianus</name>
    <name type="common">Yeast</name>
    <name type="synonym">Candida kefyr</name>
    <dbReference type="NCBI Taxonomy" id="4911"/>
    <lineage>
        <taxon>Eukaryota</taxon>
        <taxon>Fungi</taxon>
        <taxon>Dikarya</taxon>
        <taxon>Ascomycota</taxon>
        <taxon>Saccharomycotina</taxon>
        <taxon>Saccharomycetes</taxon>
        <taxon>Saccharomycetales</taxon>
        <taxon>Saccharomycetaceae</taxon>
        <taxon>Kluyveromyces</taxon>
    </lineage>
</organism>
<dbReference type="Gene3D" id="1.10.510.10">
    <property type="entry name" value="Transferase(Phosphotransferase) domain 1"/>
    <property type="match status" value="1"/>
</dbReference>
<proteinExistence type="inferred from homology"/>
<evidence type="ECO:0000313" key="10">
    <source>
        <dbReference type="EMBL" id="QGN15573.1"/>
    </source>
</evidence>
<feature type="compositionally biased region" description="Polar residues" evidence="8">
    <location>
        <begin position="1"/>
        <end position="16"/>
    </location>
</feature>
<evidence type="ECO:0000256" key="2">
    <source>
        <dbReference type="ARBA" id="ARBA00022527"/>
    </source>
</evidence>
<dbReference type="InterPro" id="IPR000719">
    <property type="entry name" value="Prot_kinase_dom"/>
</dbReference>
<keyword evidence="5 10" id="KW-0418">Kinase</keyword>
<dbReference type="InterPro" id="IPR011009">
    <property type="entry name" value="Kinase-like_dom_sf"/>
</dbReference>
<feature type="region of interest" description="Disordered" evidence="8">
    <location>
        <begin position="1"/>
        <end position="80"/>
    </location>
</feature>
<dbReference type="PANTHER" id="PTHR24346">
    <property type="entry name" value="MAP/MICROTUBULE AFFINITY-REGULATING KINASE"/>
    <property type="match status" value="1"/>
</dbReference>
<keyword evidence="4 7" id="KW-0547">Nucleotide-binding</keyword>
<gene>
    <name evidence="10" type="primary">PRR1</name>
    <name evidence="10" type="ORF">FIM1_2264</name>
</gene>
<dbReference type="InterPro" id="IPR017441">
    <property type="entry name" value="Protein_kinase_ATP_BS"/>
</dbReference>
<dbReference type="SUPFAM" id="SSF56112">
    <property type="entry name" value="Protein kinase-like (PK-like)"/>
    <property type="match status" value="1"/>
</dbReference>
<sequence length="553" mass="62604">MEEAQTLSETGTQLPLSETPKLEQGEFPGAHKKEQLSRIESKFNNRDRGGNDVDMLPTPTGRVFESPVRANTSRSPTSESMIQIQKRRTQVPQAKTEKELLDSNNVSNQYIFNQRENILDRELSKLGTYANLDAEQNLKGRILSEYIPNNSLQPGSAGQRSISLTGENDVLNLEKPNLKKEVIVETVETIELSPPPSSTRPDENELADGTLIKGYLVNSKERKSYYWRKVVEIGSGNFSTVFLYENADDIPGAEASSPELKQVAVKHIKYPQELLSSSSPNSPKYKELLSRVESSLKRELTTLISLDHPCIVKLFGINDTAFITEDRPLCGRRKLSALPRCDMVMSFCAGGDLFDLASKSKIPDWLLTRILAELSMAIKYLHDNLVIHRDIKLENILLRYRLADMLSLHENPEQLNSQNLIELADFGLCKKISPDEMCTTRCGSEDYVSPEILLGLPYDGRLSDCWAFGVIGYALLEDRLPFDPIPGQSSRRTRSIAHRIARCDWKWLKVSEIEHPAKEIVNHTLVRKSERWTINQIYDTPYIHDVVETLNFV</sequence>
<evidence type="ECO:0000256" key="8">
    <source>
        <dbReference type="SAM" id="MobiDB-lite"/>
    </source>
</evidence>
<feature type="compositionally biased region" description="Polar residues" evidence="8">
    <location>
        <begin position="69"/>
        <end position="80"/>
    </location>
</feature>
<dbReference type="PANTHER" id="PTHR24346:SF82">
    <property type="entry name" value="KP78A-RELATED"/>
    <property type="match status" value="1"/>
</dbReference>
<reference evidence="10 11" key="1">
    <citation type="submission" date="2016-03" db="EMBL/GenBank/DDBJ databases">
        <title>How can Kluyveromyces marxianus grow so fast - potential evolutionary course in Saccharomyces Complex revealed by comparative genomics.</title>
        <authorList>
            <person name="Mo W."/>
            <person name="Lu W."/>
            <person name="Yang X."/>
            <person name="Qi J."/>
            <person name="Lv H."/>
        </authorList>
    </citation>
    <scope>NUCLEOTIDE SEQUENCE [LARGE SCALE GENOMIC DNA]</scope>
    <source>
        <strain evidence="10 11">FIM1</strain>
    </source>
</reference>
<evidence type="ECO:0000256" key="6">
    <source>
        <dbReference type="ARBA" id="ARBA00022840"/>
    </source>
</evidence>
<name>A0ABX6ETC1_KLUMA</name>
<dbReference type="GO" id="GO:0016301">
    <property type="term" value="F:kinase activity"/>
    <property type="evidence" value="ECO:0007669"/>
    <property type="project" value="UniProtKB-KW"/>
</dbReference>
<feature type="compositionally biased region" description="Basic and acidic residues" evidence="8">
    <location>
        <begin position="20"/>
        <end position="51"/>
    </location>
</feature>
<protein>
    <submittedName>
        <fullName evidence="10">Serine/threonine-protein kinase YKL116C</fullName>
    </submittedName>
</protein>
<evidence type="ECO:0000256" key="1">
    <source>
        <dbReference type="ARBA" id="ARBA00010791"/>
    </source>
</evidence>
<reference evidence="10 11" key="2">
    <citation type="submission" date="2019-11" db="EMBL/GenBank/DDBJ databases">
        <authorList>
            <person name="Lu H."/>
        </authorList>
    </citation>
    <scope>NUCLEOTIDE SEQUENCE [LARGE SCALE GENOMIC DNA]</scope>
    <source>
        <strain evidence="10 11">FIM1</strain>
    </source>
</reference>
<keyword evidence="2" id="KW-0723">Serine/threonine-protein kinase</keyword>
<accession>A0ABX6ETC1</accession>
<evidence type="ECO:0000259" key="9">
    <source>
        <dbReference type="PROSITE" id="PS50011"/>
    </source>
</evidence>
<evidence type="ECO:0000313" key="11">
    <source>
        <dbReference type="Proteomes" id="UP000422736"/>
    </source>
</evidence>
<feature type="domain" description="Protein kinase" evidence="9">
    <location>
        <begin position="227"/>
        <end position="543"/>
    </location>
</feature>
<dbReference type="Proteomes" id="UP000422736">
    <property type="component" value="Chromosome 3"/>
</dbReference>
<evidence type="ECO:0000256" key="5">
    <source>
        <dbReference type="ARBA" id="ARBA00022777"/>
    </source>
</evidence>
<evidence type="ECO:0000256" key="4">
    <source>
        <dbReference type="ARBA" id="ARBA00022741"/>
    </source>
</evidence>
<dbReference type="InterPro" id="IPR008271">
    <property type="entry name" value="Ser/Thr_kinase_AS"/>
</dbReference>
<keyword evidence="6 7" id="KW-0067">ATP-binding</keyword>
<dbReference type="SMART" id="SM00220">
    <property type="entry name" value="S_TKc"/>
    <property type="match status" value="1"/>
</dbReference>
<dbReference type="PROSITE" id="PS50011">
    <property type="entry name" value="PROTEIN_KINASE_DOM"/>
    <property type="match status" value="1"/>
</dbReference>
<feature type="binding site" evidence="7">
    <location>
        <position position="266"/>
    </location>
    <ligand>
        <name>ATP</name>
        <dbReference type="ChEBI" id="CHEBI:30616"/>
    </ligand>
</feature>
<evidence type="ECO:0000256" key="3">
    <source>
        <dbReference type="ARBA" id="ARBA00022679"/>
    </source>
</evidence>
<dbReference type="EMBL" id="CP015056">
    <property type="protein sequence ID" value="QGN15573.1"/>
    <property type="molecule type" value="Genomic_DNA"/>
</dbReference>